<evidence type="ECO:0000313" key="6">
    <source>
        <dbReference type="Proteomes" id="UP000233469"/>
    </source>
</evidence>
<evidence type="ECO:0000256" key="1">
    <source>
        <dbReference type="ARBA" id="ARBA00004340"/>
    </source>
</evidence>
<dbReference type="GO" id="GO:0005576">
    <property type="term" value="C:extracellular region"/>
    <property type="evidence" value="ECO:0007669"/>
    <property type="project" value="UniProtKB-SubCell"/>
</dbReference>
<proteinExistence type="predicted"/>
<dbReference type="VEuPathDB" id="FungiDB:FUN_015162"/>
<evidence type="ECO:0000256" key="3">
    <source>
        <dbReference type="ARBA" id="ARBA00022525"/>
    </source>
</evidence>
<accession>A0A2N1MES0</accession>
<comment type="caution">
    <text evidence="5">The sequence shown here is derived from an EMBL/GenBank/DDBJ whole genome shotgun (WGS) entry which is preliminary data.</text>
</comment>
<comment type="subcellular location">
    <subcellularLocation>
        <location evidence="1">Host cell</location>
    </subcellularLocation>
    <subcellularLocation>
        <location evidence="2">Secreted</location>
    </subcellularLocation>
</comment>
<name>A0A2N1MES0_9GLOM</name>
<organism evidence="5 6">
    <name type="scientific">Rhizophagus irregularis</name>
    <dbReference type="NCBI Taxonomy" id="588596"/>
    <lineage>
        <taxon>Eukaryota</taxon>
        <taxon>Fungi</taxon>
        <taxon>Fungi incertae sedis</taxon>
        <taxon>Mucoromycota</taxon>
        <taxon>Glomeromycotina</taxon>
        <taxon>Glomeromycetes</taxon>
        <taxon>Glomerales</taxon>
        <taxon>Glomeraceae</taxon>
        <taxon>Rhizophagus</taxon>
    </lineage>
</organism>
<keyword evidence="3" id="KW-0964">Secreted</keyword>
<reference evidence="5 6" key="2">
    <citation type="submission" date="2017-10" db="EMBL/GenBank/DDBJ databases">
        <title>Extensive intraspecific genome diversity in a model arbuscular mycorrhizal fungus.</title>
        <authorList>
            <person name="Chen E.C.H."/>
            <person name="Morin E."/>
            <person name="Baudet D."/>
            <person name="Noel J."/>
            <person name="Ndikumana S."/>
            <person name="Charron P."/>
            <person name="St-Onge C."/>
            <person name="Giorgi J."/>
            <person name="Grigoriev I.V."/>
            <person name="Roux C."/>
            <person name="Martin F.M."/>
            <person name="Corradi N."/>
        </authorList>
    </citation>
    <scope>NUCLEOTIDE SEQUENCE [LARGE SCALE GENOMIC DNA]</scope>
    <source>
        <strain evidence="5 6">C2</strain>
    </source>
</reference>
<dbReference type="Pfam" id="PF20147">
    <property type="entry name" value="Crinkler"/>
    <property type="match status" value="1"/>
</dbReference>
<gene>
    <name evidence="5" type="ORF">RhiirC2_857015</name>
</gene>
<dbReference type="PROSITE" id="PS50053">
    <property type="entry name" value="UBIQUITIN_2"/>
    <property type="match status" value="1"/>
</dbReference>
<dbReference type="InterPro" id="IPR045379">
    <property type="entry name" value="Crinkler_N"/>
</dbReference>
<evidence type="ECO:0000256" key="2">
    <source>
        <dbReference type="ARBA" id="ARBA00004613"/>
    </source>
</evidence>
<dbReference type="VEuPathDB" id="FungiDB:RhiirFUN_023345"/>
<dbReference type="VEuPathDB" id="FungiDB:RhiirFUN_012953"/>
<dbReference type="GO" id="GO:0043657">
    <property type="term" value="C:host cell"/>
    <property type="evidence" value="ECO:0007669"/>
    <property type="project" value="UniProtKB-SubCell"/>
</dbReference>
<dbReference type="AlphaFoldDB" id="A0A2N1MES0"/>
<dbReference type="VEuPathDB" id="FungiDB:FUN_020722"/>
<feature type="domain" description="Ubiquitin-like" evidence="4">
    <location>
        <begin position="1"/>
        <end position="82"/>
    </location>
</feature>
<dbReference type="VEuPathDB" id="FungiDB:RhiirA1_475148"/>
<sequence length="412" mass="47065">MSITLLCLVKGNTTANAFEVDIEKDKSISHLKKVIKAEKQNDFAGVDADKLRLWKVPISDDHVDPLSNLSLQDSDELLAIRKFSKYFPNSPPEEHIHVLVSPPETTATSSREQELLDRIASLEEALNKFEYLFDVIVSPKRTNGFKWNVNVRDATLEGLKEYIRKEYNPPSLEKDGAVLKFISGDERYSPQSDQDFCKMLRKFVLNNNFKLIVLIETLSRTGLSKKCASFTNSGIAQNAVQLESALSNRKRKASEMEEESVFTGKAFGIITDAKEWYFMECSLDNQDRLRFKLSKPVTVVYDSKNMGDNVERVLGHIAWLLEEVQKPDSDSRSEERTRCIQIAKEILNEEPMIEYRPPFLNGLELDAFSKNIERCKGPNIGFIALAVWYDEKPEIVIPKRIQKIKEFVDQAS</sequence>
<dbReference type="InterPro" id="IPR000626">
    <property type="entry name" value="Ubiquitin-like_dom"/>
</dbReference>
<reference evidence="5 6" key="1">
    <citation type="submission" date="2016-04" db="EMBL/GenBank/DDBJ databases">
        <title>Genome analyses suggest a sexual origin of heterokaryosis in a supposedly ancient asexual fungus.</title>
        <authorList>
            <person name="Ropars J."/>
            <person name="Sedzielewska K."/>
            <person name="Noel J."/>
            <person name="Charron P."/>
            <person name="Farinelli L."/>
            <person name="Marton T."/>
            <person name="Kruger M."/>
            <person name="Pelin A."/>
            <person name="Brachmann A."/>
            <person name="Corradi N."/>
        </authorList>
    </citation>
    <scope>NUCLEOTIDE SEQUENCE [LARGE SCALE GENOMIC DNA]</scope>
    <source>
        <strain evidence="5 6">C2</strain>
    </source>
</reference>
<evidence type="ECO:0000259" key="4">
    <source>
        <dbReference type="PROSITE" id="PS50053"/>
    </source>
</evidence>
<dbReference type="Proteomes" id="UP000233469">
    <property type="component" value="Unassembled WGS sequence"/>
</dbReference>
<dbReference type="EMBL" id="LLXL01002715">
    <property type="protein sequence ID" value="PKK60124.1"/>
    <property type="molecule type" value="Genomic_DNA"/>
</dbReference>
<evidence type="ECO:0000313" key="5">
    <source>
        <dbReference type="EMBL" id="PKK60124.1"/>
    </source>
</evidence>
<protein>
    <recommendedName>
        <fullName evidence="4">Ubiquitin-like domain-containing protein</fullName>
    </recommendedName>
</protein>